<accession>K0E1T7</accession>
<dbReference type="EMBL" id="CP003865">
    <property type="protein sequence ID" value="AFT90428.1"/>
    <property type="molecule type" value="Genomic_DNA"/>
</dbReference>
<geneLocation type="plasmid" evidence="2 3">
    <name>pSYMBR3459</name>
</geneLocation>
<keyword evidence="2" id="KW-0614">Plasmid</keyword>
<feature type="compositionally biased region" description="Polar residues" evidence="1">
    <location>
        <begin position="86"/>
        <end position="98"/>
    </location>
</feature>
<sequence length="98" mass="10967">MYARYLCEADPLVVGRRLLGYVCRFRGGVAQRHRYVHLPPVARMTGERISGMKTIFRVGLLAFVLQACSSPPKPAEPTGQWMPVNQPLTQQAGRTDPK</sequence>
<dbReference type="AlphaFoldDB" id="K0E1T7"/>
<dbReference type="KEGG" id="bpx:BUPH_08398"/>
<proteinExistence type="predicted"/>
<name>K0E1T7_9BURK</name>
<dbReference type="Proteomes" id="UP000010105">
    <property type="component" value="Plasmid pSYMBR3459"/>
</dbReference>
<feature type="region of interest" description="Disordered" evidence="1">
    <location>
        <begin position="70"/>
        <end position="98"/>
    </location>
</feature>
<evidence type="ECO:0000313" key="3">
    <source>
        <dbReference type="Proteomes" id="UP000010105"/>
    </source>
</evidence>
<reference evidence="2 3" key="1">
    <citation type="journal article" date="2012" name="J. Bacteriol.">
        <title>Complete Genome Sequence of Burkholderia phenoliruptrix BR3459a (CLA1), a Heat-Tolerant, Nitrogen-Fixing Symbiont of Mimosa flocculosa.</title>
        <authorList>
            <person name="de Oliveira Cunha C."/>
            <person name="Goda Zuleta L.F."/>
            <person name="Paula de Almeida L.G."/>
            <person name="Prioli Ciapina L."/>
            <person name="Lustrino Borges W."/>
            <person name="Pitard R.M."/>
            <person name="Baldani J.I."/>
            <person name="Straliotto R."/>
            <person name="de Faria S.M."/>
            <person name="Hungria M."/>
            <person name="Sousa Cavada B."/>
            <person name="Mercante F.M."/>
            <person name="Ribeiro de Vasconcelos A.T."/>
        </authorList>
    </citation>
    <scope>NUCLEOTIDE SEQUENCE [LARGE SCALE GENOMIC DNA]</scope>
    <source>
        <strain evidence="2 3">BR3459a</strain>
        <plasmid evidence="2 3">pSYMBR3459</plasmid>
    </source>
</reference>
<evidence type="ECO:0000313" key="2">
    <source>
        <dbReference type="EMBL" id="AFT90428.1"/>
    </source>
</evidence>
<dbReference type="PATRIC" id="fig|1229205.11.peg.7185"/>
<organism evidence="2 3">
    <name type="scientific">Paraburkholderia phenoliruptrix BR3459a</name>
    <dbReference type="NCBI Taxonomy" id="1229205"/>
    <lineage>
        <taxon>Bacteria</taxon>
        <taxon>Pseudomonadati</taxon>
        <taxon>Pseudomonadota</taxon>
        <taxon>Betaproteobacteria</taxon>
        <taxon>Burkholderiales</taxon>
        <taxon>Burkholderiaceae</taxon>
        <taxon>Paraburkholderia</taxon>
    </lineage>
</organism>
<gene>
    <name evidence="2" type="ORF">BUPH_08398</name>
</gene>
<evidence type="ECO:0000256" key="1">
    <source>
        <dbReference type="SAM" id="MobiDB-lite"/>
    </source>
</evidence>
<dbReference type="HOGENOM" id="CLU_2328387_0_0_4"/>
<protein>
    <submittedName>
        <fullName evidence="2">Uncharacterized protein</fullName>
    </submittedName>
</protein>